<accession>A0A9E7PQH2</accession>
<sequence length="187" mass="21727">MTYFSEESEEITSKILKTGFKCTLCGDCCRRVSEDSNLVLVSAPEIRKIMKETGLLWDEIAEPYPDFLKNADGTEYTFNWALRREGSSCIFLNDSGRCRIYDIRPDICRTYPFMIQDDELLAFECPGIGEKGDKEDTRILAEDLINRKENENEDFRKIKENYLLFNGDCHKKNKRYVIDSEGAKIIE</sequence>
<protein>
    <submittedName>
        <fullName evidence="2">YkgJ family cysteine cluster protein</fullName>
    </submittedName>
</protein>
<keyword evidence="3" id="KW-1185">Reference proteome</keyword>
<dbReference type="PANTHER" id="PTHR35866:SF2">
    <property type="entry name" value="YKGJ FAMILY CYSTEINE CLUSTER PROTEIN"/>
    <property type="match status" value="1"/>
</dbReference>
<reference evidence="2" key="1">
    <citation type="submission" date="2022-04" db="EMBL/GenBank/DDBJ databases">
        <title>Complete genome of Methanoplanus endosymbiosus DSM 3599.</title>
        <authorList>
            <person name="Chen S.-C."/>
            <person name="You Y.-T."/>
            <person name="Zhou Y.-Z."/>
            <person name="Lai M.-C."/>
        </authorList>
    </citation>
    <scope>NUCLEOTIDE SEQUENCE</scope>
    <source>
        <strain evidence="2">DSM 3599</strain>
    </source>
</reference>
<dbReference type="RefSeq" id="WP_257743649.1">
    <property type="nucleotide sequence ID" value="NZ_CP096115.1"/>
</dbReference>
<dbReference type="EMBL" id="CP096115">
    <property type="protein sequence ID" value="UUX93512.1"/>
    <property type="molecule type" value="Genomic_DNA"/>
</dbReference>
<dbReference type="Pfam" id="PF03692">
    <property type="entry name" value="CxxCxxCC"/>
    <property type="match status" value="1"/>
</dbReference>
<dbReference type="AlphaFoldDB" id="A0A9E7PQH2"/>
<feature type="coiled-coil region" evidence="1">
    <location>
        <begin position="134"/>
        <end position="161"/>
    </location>
</feature>
<evidence type="ECO:0000313" key="2">
    <source>
        <dbReference type="EMBL" id="UUX93512.1"/>
    </source>
</evidence>
<dbReference type="InterPro" id="IPR005358">
    <property type="entry name" value="Puta_zinc/iron-chelating_dom"/>
</dbReference>
<keyword evidence="1" id="KW-0175">Coiled coil</keyword>
<organism evidence="2 3">
    <name type="scientific">Methanoplanus endosymbiosus</name>
    <dbReference type="NCBI Taxonomy" id="33865"/>
    <lineage>
        <taxon>Archaea</taxon>
        <taxon>Methanobacteriati</taxon>
        <taxon>Methanobacteriota</taxon>
        <taxon>Stenosarchaea group</taxon>
        <taxon>Methanomicrobia</taxon>
        <taxon>Methanomicrobiales</taxon>
        <taxon>Methanomicrobiaceae</taxon>
        <taxon>Methanoplanus</taxon>
    </lineage>
</organism>
<dbReference type="PANTHER" id="PTHR35866">
    <property type="entry name" value="PUTATIVE-RELATED"/>
    <property type="match status" value="1"/>
</dbReference>
<evidence type="ECO:0000256" key="1">
    <source>
        <dbReference type="SAM" id="Coils"/>
    </source>
</evidence>
<dbReference type="GeneID" id="74307067"/>
<name>A0A9E7PQH2_9EURY</name>
<dbReference type="KEGG" id="mend:L6E24_05185"/>
<dbReference type="Proteomes" id="UP001060368">
    <property type="component" value="Chromosome"/>
</dbReference>
<gene>
    <name evidence="2" type="ORF">L6E24_05185</name>
</gene>
<evidence type="ECO:0000313" key="3">
    <source>
        <dbReference type="Proteomes" id="UP001060368"/>
    </source>
</evidence>
<proteinExistence type="predicted"/>